<evidence type="ECO:0000256" key="8">
    <source>
        <dbReference type="ARBA" id="ARBA00023180"/>
    </source>
</evidence>
<evidence type="ECO:0000256" key="4">
    <source>
        <dbReference type="ARBA" id="ARBA00022989"/>
    </source>
</evidence>
<keyword evidence="8" id="KW-0325">Glycoprotein</keyword>
<evidence type="ECO:0000313" key="12">
    <source>
        <dbReference type="EMBL" id="PFX33548.1"/>
    </source>
</evidence>
<keyword evidence="13" id="KW-1185">Reference proteome</keyword>
<evidence type="ECO:0000313" key="13">
    <source>
        <dbReference type="Proteomes" id="UP000225706"/>
    </source>
</evidence>
<comment type="subcellular location">
    <subcellularLocation>
        <location evidence="1">Cell membrane</location>
        <topology evidence="1">Multi-pass membrane protein</topology>
    </subcellularLocation>
</comment>
<dbReference type="InterPro" id="IPR000276">
    <property type="entry name" value="GPCR_Rhodpsn"/>
</dbReference>
<keyword evidence="3 10" id="KW-0812">Transmembrane</keyword>
<keyword evidence="5" id="KW-0297">G-protein coupled receptor</keyword>
<evidence type="ECO:0000259" key="11">
    <source>
        <dbReference type="PROSITE" id="PS50262"/>
    </source>
</evidence>
<feature type="transmembrane region" description="Helical" evidence="10">
    <location>
        <begin position="46"/>
        <end position="71"/>
    </location>
</feature>
<feature type="domain" description="G-protein coupled receptors family 1 profile" evidence="11">
    <location>
        <begin position="27"/>
        <end position="267"/>
    </location>
</feature>
<proteinExistence type="predicted"/>
<dbReference type="Proteomes" id="UP000225706">
    <property type="component" value="Unassembled WGS sequence"/>
</dbReference>
<evidence type="ECO:0000256" key="6">
    <source>
        <dbReference type="ARBA" id="ARBA00023136"/>
    </source>
</evidence>
<gene>
    <name evidence="12" type="primary">TkR86C</name>
    <name evidence="12" type="ORF">AWC38_SpisGene25757</name>
</gene>
<keyword evidence="7 12" id="KW-0675">Receptor</keyword>
<dbReference type="PRINTS" id="PR00237">
    <property type="entry name" value="GPCRRHODOPSN"/>
</dbReference>
<feature type="transmembrane region" description="Helical" evidence="10">
    <location>
        <begin position="15"/>
        <end position="37"/>
    </location>
</feature>
<organism evidence="12 13">
    <name type="scientific">Stylophora pistillata</name>
    <name type="common">Smooth cauliflower coral</name>
    <dbReference type="NCBI Taxonomy" id="50429"/>
    <lineage>
        <taxon>Eukaryota</taxon>
        <taxon>Metazoa</taxon>
        <taxon>Cnidaria</taxon>
        <taxon>Anthozoa</taxon>
        <taxon>Hexacorallia</taxon>
        <taxon>Scleractinia</taxon>
        <taxon>Astrocoeniina</taxon>
        <taxon>Pocilloporidae</taxon>
        <taxon>Stylophora</taxon>
    </lineage>
</organism>
<keyword evidence="2" id="KW-1003">Cell membrane</keyword>
<dbReference type="PROSITE" id="PS50262">
    <property type="entry name" value="G_PROTEIN_RECEP_F1_2"/>
    <property type="match status" value="1"/>
</dbReference>
<dbReference type="SMART" id="SM01381">
    <property type="entry name" value="7TM_GPCR_Srsx"/>
    <property type="match status" value="1"/>
</dbReference>
<evidence type="ECO:0000256" key="3">
    <source>
        <dbReference type="ARBA" id="ARBA00022692"/>
    </source>
</evidence>
<evidence type="ECO:0000256" key="1">
    <source>
        <dbReference type="ARBA" id="ARBA00004651"/>
    </source>
</evidence>
<dbReference type="PANTHER" id="PTHR24246:SF27">
    <property type="entry name" value="ADENOSINE RECEPTOR, ISOFORM A"/>
    <property type="match status" value="1"/>
</dbReference>
<evidence type="ECO:0000256" key="2">
    <source>
        <dbReference type="ARBA" id="ARBA00022475"/>
    </source>
</evidence>
<accession>A0A2B4SYA4</accession>
<keyword evidence="9" id="KW-0807">Transducer</keyword>
<dbReference type="SUPFAM" id="SSF81321">
    <property type="entry name" value="Family A G protein-coupled receptor-like"/>
    <property type="match status" value="1"/>
</dbReference>
<dbReference type="STRING" id="50429.A0A2B4SYA4"/>
<dbReference type="EMBL" id="LSMT01000011">
    <property type="protein sequence ID" value="PFX33548.1"/>
    <property type="molecule type" value="Genomic_DNA"/>
</dbReference>
<comment type="caution">
    <text evidence="12">The sequence shown here is derived from an EMBL/GenBank/DDBJ whole genome shotgun (WGS) entry which is preliminary data.</text>
</comment>
<protein>
    <submittedName>
        <fullName evidence="12">Tachykinin-like peptides receptor 86C</fullName>
    </submittedName>
</protein>
<feature type="transmembrane region" description="Helical" evidence="10">
    <location>
        <begin position="127"/>
        <end position="149"/>
    </location>
</feature>
<dbReference type="InterPro" id="IPR017452">
    <property type="entry name" value="GPCR_Rhodpsn_7TM"/>
</dbReference>
<dbReference type="Gene3D" id="1.20.1070.10">
    <property type="entry name" value="Rhodopsin 7-helix transmembrane proteins"/>
    <property type="match status" value="1"/>
</dbReference>
<dbReference type="AlphaFoldDB" id="A0A2B4SYA4"/>
<evidence type="ECO:0000256" key="9">
    <source>
        <dbReference type="ARBA" id="ARBA00023224"/>
    </source>
</evidence>
<dbReference type="GO" id="GO:0004930">
    <property type="term" value="F:G protein-coupled receptor activity"/>
    <property type="evidence" value="ECO:0007669"/>
    <property type="project" value="UniProtKB-KW"/>
</dbReference>
<dbReference type="OrthoDB" id="5972415at2759"/>
<dbReference type="GO" id="GO:0005886">
    <property type="term" value="C:plasma membrane"/>
    <property type="evidence" value="ECO:0007669"/>
    <property type="project" value="UniProtKB-SubCell"/>
</dbReference>
<evidence type="ECO:0000256" key="7">
    <source>
        <dbReference type="ARBA" id="ARBA00023170"/>
    </source>
</evidence>
<feature type="transmembrane region" description="Helical" evidence="10">
    <location>
        <begin position="161"/>
        <end position="190"/>
    </location>
</feature>
<keyword evidence="6 10" id="KW-0472">Membrane</keyword>
<name>A0A2B4SYA4_STYPI</name>
<feature type="transmembrane region" description="Helical" evidence="10">
    <location>
        <begin position="91"/>
        <end position="115"/>
    </location>
</feature>
<dbReference type="Pfam" id="PF00001">
    <property type="entry name" value="7tm_1"/>
    <property type="match status" value="1"/>
</dbReference>
<sequence length="321" mass="35830">MTTLFSEGENRAWCIVYGLESAAIIIGNFLIIAAFAVTKSLHRKTYLLLMSLAVADLLVGAVAIPMFIHYIGGSVTDWWEVDDHVQPAQTAIEIFVSYASIFFLVAIALERLYAALSPVGHDNLKPIVYYIVITSIWLLSVLLGVLSFLRVEHVGAANNEGVFLFIMILLALSMITIVVAYSVIACILLGARDKSDDFQRRMAVTLLILSLIFLVTWLPFKVMNYIFHFQPGATLSCSPGDFACLYHAIFATKFLHYFNSVVNPIIYALRVKDFRKGVRRIFCCCCEERAPSNPPLGYKENGIDNMVSMQSIDTNVPSMFL</sequence>
<evidence type="ECO:0000256" key="5">
    <source>
        <dbReference type="ARBA" id="ARBA00023040"/>
    </source>
</evidence>
<feature type="transmembrane region" description="Helical" evidence="10">
    <location>
        <begin position="202"/>
        <end position="220"/>
    </location>
</feature>
<dbReference type="PANTHER" id="PTHR24246">
    <property type="entry name" value="OLFACTORY RECEPTOR AND ADENOSINE RECEPTOR"/>
    <property type="match status" value="1"/>
</dbReference>
<evidence type="ECO:0000256" key="10">
    <source>
        <dbReference type="SAM" id="Phobius"/>
    </source>
</evidence>
<reference evidence="13" key="1">
    <citation type="journal article" date="2017" name="bioRxiv">
        <title>Comparative analysis of the genomes of Stylophora pistillata and Acropora digitifera provides evidence for extensive differences between species of corals.</title>
        <authorList>
            <person name="Voolstra C.R."/>
            <person name="Li Y."/>
            <person name="Liew Y.J."/>
            <person name="Baumgarten S."/>
            <person name="Zoccola D."/>
            <person name="Flot J.-F."/>
            <person name="Tambutte S."/>
            <person name="Allemand D."/>
            <person name="Aranda M."/>
        </authorList>
    </citation>
    <scope>NUCLEOTIDE SEQUENCE [LARGE SCALE GENOMIC DNA]</scope>
</reference>
<keyword evidence="4 10" id="KW-1133">Transmembrane helix</keyword>